<organism evidence="2 3">
    <name type="scientific">Zwartia hollandica</name>
    <dbReference type="NCBI Taxonomy" id="324606"/>
    <lineage>
        <taxon>Bacteria</taxon>
        <taxon>Pseudomonadati</taxon>
        <taxon>Pseudomonadota</taxon>
        <taxon>Betaproteobacteria</taxon>
        <taxon>Burkholderiales</taxon>
        <taxon>Alcaligenaceae</taxon>
        <taxon>Zwartia</taxon>
    </lineage>
</organism>
<evidence type="ECO:0000256" key="1">
    <source>
        <dbReference type="SAM" id="Phobius"/>
    </source>
</evidence>
<keyword evidence="1" id="KW-0812">Transmembrane</keyword>
<proteinExistence type="predicted"/>
<dbReference type="EMBL" id="JAHXRI010000006">
    <property type="protein sequence ID" value="MBZ1349740.1"/>
    <property type="molecule type" value="Genomic_DNA"/>
</dbReference>
<dbReference type="RefSeq" id="WP_259660162.1">
    <property type="nucleotide sequence ID" value="NZ_JAHXRI010000006.1"/>
</dbReference>
<keyword evidence="1" id="KW-1133">Transmembrane helix</keyword>
<reference evidence="2" key="1">
    <citation type="submission" date="2021-07" db="EMBL/GenBank/DDBJ databases">
        <title>New genus and species of the family Alcaligenaceae.</title>
        <authorList>
            <person name="Hahn M.W."/>
        </authorList>
    </citation>
    <scope>NUCLEOTIDE SEQUENCE</scope>
    <source>
        <strain evidence="2">LF4-65</strain>
    </source>
</reference>
<feature type="transmembrane region" description="Helical" evidence="1">
    <location>
        <begin position="57"/>
        <end position="75"/>
    </location>
</feature>
<dbReference type="Proteomes" id="UP000739565">
    <property type="component" value="Unassembled WGS sequence"/>
</dbReference>
<feature type="transmembrane region" description="Helical" evidence="1">
    <location>
        <begin position="21"/>
        <end position="42"/>
    </location>
</feature>
<evidence type="ECO:0000313" key="3">
    <source>
        <dbReference type="Proteomes" id="UP000739565"/>
    </source>
</evidence>
<keyword evidence="3" id="KW-1185">Reference proteome</keyword>
<dbReference type="AlphaFoldDB" id="A0A953NAI9"/>
<name>A0A953NAI9_9BURK</name>
<keyword evidence="1" id="KW-0472">Membrane</keyword>
<accession>A0A953NAI9</accession>
<sequence>MSESAVIADEAMSDFTAEGPAFPLLIKIVATLFIVAIIWSGLPAMQHMQWSEFTDTAVVVWGCASLVTGLIYFWMLRSRTSIRDGVIEQTWIWNKRIAIDQIRQAKFIYVPHMTWLIAPRLVVRSGVSATVFYAAEPAVQKAFARLVSGG</sequence>
<gene>
    <name evidence="2" type="ORF">KZZ10_03700</name>
</gene>
<evidence type="ECO:0000313" key="2">
    <source>
        <dbReference type="EMBL" id="MBZ1349740.1"/>
    </source>
</evidence>
<protein>
    <submittedName>
        <fullName evidence="2">Uncharacterized protein</fullName>
    </submittedName>
</protein>
<comment type="caution">
    <text evidence="2">The sequence shown here is derived from an EMBL/GenBank/DDBJ whole genome shotgun (WGS) entry which is preliminary data.</text>
</comment>